<gene>
    <name evidence="2" type="ORF">DCO61_06065</name>
    <name evidence="3" type="ORF">LS64_006145</name>
</gene>
<dbReference type="OrthoDB" id="9804993at2"/>
<dbReference type="SUPFAM" id="SSF53474">
    <property type="entry name" value="alpha/beta-Hydrolases"/>
    <property type="match status" value="1"/>
</dbReference>
<evidence type="ECO:0000313" key="5">
    <source>
        <dbReference type="Proteomes" id="UP000477070"/>
    </source>
</evidence>
<reference evidence="3 4" key="2">
    <citation type="journal article" date="2016" name="Infect. Immun.">
        <title>Helicobacter saguini, a Novel Helicobacter Isolated from Cotton-Top Tamarins with Ulcerative Colitis, Has Proinflammatory Properties and Induces Typhlocolitis and Dysplasia in Gnotobiotic IL-10-/- Mice.</title>
        <authorList>
            <person name="Shen Z."/>
            <person name="Mannion A."/>
            <person name="Whary M.T."/>
            <person name="Muthupalani S."/>
            <person name="Sheh A."/>
            <person name="Feng Y."/>
            <person name="Gong G."/>
            <person name="Vandamme P."/>
            <person name="Holcombe H.R."/>
            <person name="Paster B.J."/>
            <person name="Fox J.G."/>
        </authorList>
    </citation>
    <scope>NUCLEOTIDE SEQUENCE [LARGE SCALE GENOMIC DNA]</scope>
    <source>
        <strain evidence="3 4">MIT 97-6194</strain>
    </source>
</reference>
<organism evidence="3 4">
    <name type="scientific">Helicobacter saguini</name>
    <dbReference type="NCBI Taxonomy" id="1548018"/>
    <lineage>
        <taxon>Bacteria</taxon>
        <taxon>Pseudomonadati</taxon>
        <taxon>Campylobacterota</taxon>
        <taxon>Epsilonproteobacteria</taxon>
        <taxon>Campylobacterales</taxon>
        <taxon>Helicobacteraceae</taxon>
        <taxon>Helicobacter</taxon>
    </lineage>
</organism>
<sequence>MKKLVVLFSIFMLCSQCFFAVDSKHIKDSESKKDYKNKQVIIVHGFAANADKHWFKWLKNELEKNNSVNVKVLNMPNSENPNLQEWLNTLKNEVQNLDENTYFVGHSLGCITILRYLENLDSKNSKNFKGKIGGVFLVSGFYESLQILPQLDSFTKPTLDFSKVNSRVKTAFVFSARNDEIVPTTLSQNLATKLQAIFIQTPTGKHFMDREGVNTMPLLYDIIIDSINN</sequence>
<reference evidence="2 5" key="4">
    <citation type="submission" date="2019-12" db="EMBL/GenBank/DDBJ databases">
        <title>Multi-Generational Helicobacter saguini Isolates.</title>
        <authorList>
            <person name="Mannion A."/>
            <person name="Shen Z."/>
            <person name="Fox J.G."/>
        </authorList>
    </citation>
    <scope>NUCLEOTIDE SEQUENCE [LARGE SCALE GENOMIC DNA]</scope>
    <source>
        <strain evidence="2">16-048</strain>
        <strain evidence="5">16-048 (F4)</strain>
    </source>
</reference>
<proteinExistence type="predicted"/>
<evidence type="ECO:0000313" key="3">
    <source>
        <dbReference type="EMBL" id="TLD94296.1"/>
    </source>
</evidence>
<dbReference type="GO" id="GO:0016787">
    <property type="term" value="F:hydrolase activity"/>
    <property type="evidence" value="ECO:0007669"/>
    <property type="project" value="UniProtKB-KW"/>
</dbReference>
<evidence type="ECO:0000256" key="1">
    <source>
        <dbReference type="SAM" id="SignalP"/>
    </source>
</evidence>
<dbReference type="PANTHER" id="PTHR15394">
    <property type="entry name" value="SERINE HYDROLASE RBBP9"/>
    <property type="match status" value="1"/>
</dbReference>
<protein>
    <submittedName>
        <fullName evidence="3">Serine hydrolase family protein</fullName>
    </submittedName>
</protein>
<dbReference type="RefSeq" id="WP_052062647.1">
    <property type="nucleotide sequence ID" value="NZ_JRMP02000008.1"/>
</dbReference>
<name>A0A347W3U8_9HELI</name>
<accession>A0A347W3U8</accession>
<dbReference type="Proteomes" id="UP000029714">
    <property type="component" value="Unassembled WGS sequence"/>
</dbReference>
<dbReference type="InterPro" id="IPR029058">
    <property type="entry name" value="AB_hydrolase_fold"/>
</dbReference>
<dbReference type="InterPro" id="IPR010662">
    <property type="entry name" value="RBBP9/YdeN"/>
</dbReference>
<evidence type="ECO:0000313" key="4">
    <source>
        <dbReference type="Proteomes" id="UP000029714"/>
    </source>
</evidence>
<feature type="chain" id="PRO_5036063104" evidence="1">
    <location>
        <begin position="21"/>
        <end position="229"/>
    </location>
</feature>
<dbReference type="PANTHER" id="PTHR15394:SF3">
    <property type="entry name" value="SERINE HYDROLASE RBBP9"/>
    <property type="match status" value="1"/>
</dbReference>
<keyword evidence="4" id="KW-1185">Reference proteome</keyword>
<dbReference type="EMBL" id="QBIU01000001">
    <property type="protein sequence ID" value="MWV69579.1"/>
    <property type="molecule type" value="Genomic_DNA"/>
</dbReference>
<dbReference type="AlphaFoldDB" id="A0A347W3U8"/>
<evidence type="ECO:0000313" key="2">
    <source>
        <dbReference type="EMBL" id="MWV69579.1"/>
    </source>
</evidence>
<dbReference type="Gene3D" id="3.40.50.1820">
    <property type="entry name" value="alpha/beta hydrolase"/>
    <property type="match status" value="1"/>
</dbReference>
<reference evidence="3" key="3">
    <citation type="submission" date="2018-04" db="EMBL/GenBank/DDBJ databases">
        <authorList>
            <person name="Sheh A."/>
            <person name="Shen Z."/>
            <person name="Mannion A.J."/>
            <person name="Fox J.G."/>
        </authorList>
    </citation>
    <scope>NUCLEOTIDE SEQUENCE</scope>
    <source>
        <strain evidence="3">MIT 97-6194</strain>
    </source>
</reference>
<reference evidence="3 4" key="1">
    <citation type="journal article" date="2014" name="Genome Announc.">
        <title>Draft genome sequences of eight enterohepatic helicobacter species isolated from both laboratory and wild rodents.</title>
        <authorList>
            <person name="Sheh A."/>
            <person name="Shen Z."/>
            <person name="Fox J.G."/>
        </authorList>
    </citation>
    <scope>NUCLEOTIDE SEQUENCE [LARGE SCALE GENOMIC DNA]</scope>
    <source>
        <strain evidence="3 4">MIT 97-6194</strain>
    </source>
</reference>
<comment type="caution">
    <text evidence="3">The sequence shown here is derived from an EMBL/GenBank/DDBJ whole genome shotgun (WGS) entry which is preliminary data.</text>
</comment>
<dbReference type="Pfam" id="PF06821">
    <property type="entry name" value="Ser_hydrolase"/>
    <property type="match status" value="1"/>
</dbReference>
<keyword evidence="3" id="KW-0378">Hydrolase</keyword>
<keyword evidence="1" id="KW-0732">Signal</keyword>
<feature type="signal peptide" evidence="1">
    <location>
        <begin position="1"/>
        <end position="20"/>
    </location>
</feature>
<dbReference type="Proteomes" id="UP000477070">
    <property type="component" value="Unassembled WGS sequence"/>
</dbReference>
<dbReference type="EMBL" id="JRMP02000008">
    <property type="protein sequence ID" value="TLD94296.1"/>
    <property type="molecule type" value="Genomic_DNA"/>
</dbReference>